<name>A0A926L6W7_9ACTN</name>
<comment type="caution">
    <text evidence="4">The sequence shown here is derived from an EMBL/GenBank/DDBJ whole genome shotgun (WGS) entry which is preliminary data.</text>
</comment>
<dbReference type="PRINTS" id="PR00420">
    <property type="entry name" value="RNGMNOXGNASE"/>
</dbReference>
<dbReference type="RefSeq" id="WP_188183495.1">
    <property type="nucleotide sequence ID" value="NZ_JACVQF010000213.1"/>
</dbReference>
<dbReference type="Gene3D" id="3.50.50.60">
    <property type="entry name" value="FAD/NAD(P)-binding domain"/>
    <property type="match status" value="1"/>
</dbReference>
<dbReference type="Pfam" id="PF01494">
    <property type="entry name" value="FAD_binding_3"/>
    <property type="match status" value="1"/>
</dbReference>
<dbReference type="SUPFAM" id="SSF51905">
    <property type="entry name" value="FAD/NAD(P)-binding domain"/>
    <property type="match status" value="1"/>
</dbReference>
<keyword evidence="1" id="KW-0560">Oxidoreductase</keyword>
<dbReference type="AlphaFoldDB" id="A0A926L6W7"/>
<dbReference type="Proteomes" id="UP000621210">
    <property type="component" value="Unassembled WGS sequence"/>
</dbReference>
<evidence type="ECO:0000256" key="2">
    <source>
        <dbReference type="ARBA" id="ARBA00023033"/>
    </source>
</evidence>
<gene>
    <name evidence="4" type="ORF">H0H10_25725</name>
</gene>
<keyword evidence="2 4" id="KW-0503">Monooxygenase</keyword>
<dbReference type="InterPro" id="IPR050493">
    <property type="entry name" value="FAD-dep_Monooxygenase_BioMet"/>
</dbReference>
<dbReference type="PANTHER" id="PTHR13789:SF309">
    <property type="entry name" value="PUTATIVE (AFU_ORTHOLOGUE AFUA_6G14510)-RELATED"/>
    <property type="match status" value="1"/>
</dbReference>
<protein>
    <submittedName>
        <fullName evidence="4">FAD-dependent monooxygenase</fullName>
    </submittedName>
</protein>
<organism evidence="4 5">
    <name type="scientific">Streptomyces griseicoloratus</name>
    <dbReference type="NCBI Taxonomy" id="2752516"/>
    <lineage>
        <taxon>Bacteria</taxon>
        <taxon>Bacillati</taxon>
        <taxon>Actinomycetota</taxon>
        <taxon>Actinomycetes</taxon>
        <taxon>Kitasatosporales</taxon>
        <taxon>Streptomycetaceae</taxon>
        <taxon>Streptomyces</taxon>
    </lineage>
</organism>
<evidence type="ECO:0000313" key="5">
    <source>
        <dbReference type="Proteomes" id="UP000621210"/>
    </source>
</evidence>
<sequence>MARSMRAVVIGGGIGGLTAAAALHRRGTQVTVLERAPTLQPIGAAISLSPNALRALDVIGLGDEIRDLAAWQGDGGLRTPRGRWLSRSDADAAARRFGGPLVLLHRATLIDSLTAQLPPDAVRTAAAATVTDPGDAHRPATVRTPDGELEADLVVAADGIRSAARRVLFPQHPGPVYSGFTTWRVVIPVPGVRFASHESWGPGRIWGTHPLKDGRVYAYAAAVTPAGGHAPDDERAELLRRYGDWHDPIPAVLAAARPEDVLRHDVHHIAEPLPAYHRGRVALLGDAAHAMPPTLGQGGNQAIEDAIVLAHHRDDLAAYTAARLPRTTAIARQAVKVARLDMMSNRAGIAVRNAVIAALSKAGPALFLRSFDGIADWRPPQRPYASQHTRPDMRQ</sequence>
<dbReference type="PANTHER" id="PTHR13789">
    <property type="entry name" value="MONOOXYGENASE"/>
    <property type="match status" value="1"/>
</dbReference>
<keyword evidence="5" id="KW-1185">Reference proteome</keyword>
<dbReference type="InterPro" id="IPR002938">
    <property type="entry name" value="FAD-bd"/>
</dbReference>
<evidence type="ECO:0000313" key="4">
    <source>
        <dbReference type="EMBL" id="MBD0422519.1"/>
    </source>
</evidence>
<dbReference type="InterPro" id="IPR036188">
    <property type="entry name" value="FAD/NAD-bd_sf"/>
</dbReference>
<feature type="domain" description="FAD-binding" evidence="3">
    <location>
        <begin position="7"/>
        <end position="311"/>
    </location>
</feature>
<reference evidence="4" key="1">
    <citation type="submission" date="2020-09" db="EMBL/GenBank/DDBJ databases">
        <title>Streptomyces grisecoloratus sp. nov., isolated from cotton soil.</title>
        <authorList>
            <person name="Xing L."/>
        </authorList>
    </citation>
    <scope>NUCLEOTIDE SEQUENCE</scope>
    <source>
        <strain evidence="4">TRM S81-3</strain>
    </source>
</reference>
<accession>A0A926L6W7</accession>
<dbReference type="GO" id="GO:0071949">
    <property type="term" value="F:FAD binding"/>
    <property type="evidence" value="ECO:0007669"/>
    <property type="project" value="InterPro"/>
</dbReference>
<proteinExistence type="predicted"/>
<dbReference type="EMBL" id="JACVQF010000213">
    <property type="protein sequence ID" value="MBD0422519.1"/>
    <property type="molecule type" value="Genomic_DNA"/>
</dbReference>
<reference evidence="4" key="2">
    <citation type="submission" date="2020-09" db="EMBL/GenBank/DDBJ databases">
        <authorList>
            <person name="Luo X."/>
        </authorList>
    </citation>
    <scope>NUCLEOTIDE SEQUENCE</scope>
    <source>
        <strain evidence="4">TRM S81-3</strain>
    </source>
</reference>
<evidence type="ECO:0000256" key="1">
    <source>
        <dbReference type="ARBA" id="ARBA00023002"/>
    </source>
</evidence>
<evidence type="ECO:0000259" key="3">
    <source>
        <dbReference type="Pfam" id="PF01494"/>
    </source>
</evidence>
<dbReference type="GO" id="GO:0004497">
    <property type="term" value="F:monooxygenase activity"/>
    <property type="evidence" value="ECO:0007669"/>
    <property type="project" value="UniProtKB-KW"/>
</dbReference>